<evidence type="ECO:0008006" key="3">
    <source>
        <dbReference type="Google" id="ProtNLM"/>
    </source>
</evidence>
<dbReference type="SUPFAM" id="SSF53067">
    <property type="entry name" value="Actin-like ATPase domain"/>
    <property type="match status" value="2"/>
</dbReference>
<reference evidence="1 2" key="1">
    <citation type="journal article" date="2016" name="Nat. Commun.">
        <title>Thousands of microbial genomes shed light on interconnected biogeochemical processes in an aquifer system.</title>
        <authorList>
            <person name="Anantharaman K."/>
            <person name="Brown C.T."/>
            <person name="Hug L.A."/>
            <person name="Sharon I."/>
            <person name="Castelle C.J."/>
            <person name="Probst A.J."/>
            <person name="Thomas B.C."/>
            <person name="Singh A."/>
            <person name="Wilkins M.J."/>
            <person name="Karaoz U."/>
            <person name="Brodie E.L."/>
            <person name="Williams K.H."/>
            <person name="Hubbard S.S."/>
            <person name="Banfield J.F."/>
        </authorList>
    </citation>
    <scope>NUCLEOTIDE SEQUENCE [LARGE SCALE GENOMIC DNA]</scope>
</reference>
<evidence type="ECO:0000313" key="1">
    <source>
        <dbReference type="EMBL" id="OGF82369.1"/>
    </source>
</evidence>
<dbReference type="InterPro" id="IPR050696">
    <property type="entry name" value="FtsA/MreB"/>
</dbReference>
<comment type="caution">
    <text evidence="1">The sequence shown here is derived from an EMBL/GenBank/DDBJ whole genome shotgun (WGS) entry which is preliminary data.</text>
</comment>
<proteinExistence type="predicted"/>
<dbReference type="CDD" id="cd24049">
    <property type="entry name" value="ASKHA_NBD_PilM"/>
    <property type="match status" value="1"/>
</dbReference>
<dbReference type="PANTHER" id="PTHR32432:SF3">
    <property type="entry name" value="ETHANOLAMINE UTILIZATION PROTEIN EUTJ"/>
    <property type="match status" value="1"/>
</dbReference>
<dbReference type="AlphaFoldDB" id="A0A1F5X393"/>
<dbReference type="InterPro" id="IPR043129">
    <property type="entry name" value="ATPase_NBD"/>
</dbReference>
<protein>
    <recommendedName>
        <fullName evidence="3">SHS2 domain-containing protein</fullName>
    </recommendedName>
</protein>
<gene>
    <name evidence="1" type="ORF">A3B18_02185</name>
</gene>
<accession>A0A1F5X393</accession>
<dbReference type="PIRSF" id="PIRSF019169">
    <property type="entry name" value="PilM"/>
    <property type="match status" value="1"/>
</dbReference>
<dbReference type="PANTHER" id="PTHR32432">
    <property type="entry name" value="CELL DIVISION PROTEIN FTSA-RELATED"/>
    <property type="match status" value="1"/>
</dbReference>
<sequence>SLTRFFPTPRYIEPSALGLDISDRSLKFAELVYSNNHLELGKFGSRVISEGLISSGEIKDKKGLIDFLKTNLEEFQGREIVLALPEEKAFLELVTLPVIKDANIHDVLEMQIEEHVPLLAQDAIFDYEIIPSPGIKDHMDTVLVAFPKNLVEDYRDVLRGAGLKPYVFEMETQALVRAILPKDIEDTVMVMDFGRTRTSFAIVSGGIVRFTSTVSVAGAALDQALATALKTDIFVAERTKKERGFIRTKENQDTFNILLPVISAIRDEIFRHLKFWQDHAAHVHNSKPEVSKLYLCGGESNLKGLAEYLSYDLKLPVTESNPWVNITSFEEYIPPITASQSVSYATALGLALRSANLS</sequence>
<dbReference type="Gene3D" id="3.30.1490.300">
    <property type="match status" value="1"/>
</dbReference>
<organism evidence="1 2">
    <name type="scientific">Candidatus Giovannonibacteria bacterium RIFCSPLOWO2_01_FULL_46_13</name>
    <dbReference type="NCBI Taxonomy" id="1798352"/>
    <lineage>
        <taxon>Bacteria</taxon>
        <taxon>Candidatus Giovannoniibacteriota</taxon>
    </lineage>
</organism>
<dbReference type="Proteomes" id="UP000178684">
    <property type="component" value="Unassembled WGS sequence"/>
</dbReference>
<name>A0A1F5X393_9BACT</name>
<dbReference type="Gene3D" id="3.30.420.40">
    <property type="match status" value="2"/>
</dbReference>
<feature type="non-terminal residue" evidence="1">
    <location>
        <position position="1"/>
    </location>
</feature>
<evidence type="ECO:0000313" key="2">
    <source>
        <dbReference type="Proteomes" id="UP000178684"/>
    </source>
</evidence>
<dbReference type="NCBIfam" id="TIGR01175">
    <property type="entry name" value="pilM"/>
    <property type="match status" value="1"/>
</dbReference>
<dbReference type="Pfam" id="PF11104">
    <property type="entry name" value="PilM_2"/>
    <property type="match status" value="1"/>
</dbReference>
<dbReference type="EMBL" id="MFIE01000020">
    <property type="protein sequence ID" value="OGF82369.1"/>
    <property type="molecule type" value="Genomic_DNA"/>
</dbReference>
<dbReference type="InterPro" id="IPR005883">
    <property type="entry name" value="PilM"/>
</dbReference>